<evidence type="ECO:0000313" key="3">
    <source>
        <dbReference type="Proteomes" id="UP000290849"/>
    </source>
</evidence>
<comment type="caution">
    <text evidence="2">The sequence shown here is derived from an EMBL/GenBank/DDBJ whole genome shotgun (WGS) entry which is preliminary data.</text>
</comment>
<dbReference type="EMBL" id="PYAL01000001">
    <property type="protein sequence ID" value="RXN92315.1"/>
    <property type="molecule type" value="Genomic_DNA"/>
</dbReference>
<dbReference type="Pfam" id="PF14336">
    <property type="entry name" value="GLUCM-like_C"/>
    <property type="match status" value="1"/>
</dbReference>
<sequence length="384" mass="39661">MRSHAAPGSIAWTMHPFPNCGNSGWTSVSGRTPMRTEHPDAAGLSWYYEYLDQIANLELKNKPAQQGGTALRYRAARDAQGGGPLCARIARTLLSLRPGGTVILVTGTGNPQWLPHGETDGPSGVAVLARAFGALGLRSCILSEARFLPGIAASVRAGGTPLLDEPAWRERANAALMLPFPTGAAAAGPFIDDLLRRLPDIAAGFFIEKPGPNTQGVFHNSSGKPKDSDWVAHAHLLAAGLRARGLPTVAVGDGGNEIGFGRIQGPARDALAAAMPGASDCGCPCHGGLLDATEVDLLMSAAVSNWGAYAIAAALALAHGRPRLLPDWPEVAAGISAPIAAGAYDGYSGLALDTVDGTSRAANRAIHQLMAEVLRLAGEQGAQS</sequence>
<evidence type="ECO:0000313" key="2">
    <source>
        <dbReference type="EMBL" id="RXN92315.1"/>
    </source>
</evidence>
<dbReference type="Proteomes" id="UP000290849">
    <property type="component" value="Unassembled WGS sequence"/>
</dbReference>
<dbReference type="InterPro" id="IPR025504">
    <property type="entry name" value="GLUCM_C"/>
</dbReference>
<evidence type="ECO:0000259" key="1">
    <source>
        <dbReference type="Pfam" id="PF14336"/>
    </source>
</evidence>
<dbReference type="AlphaFoldDB" id="A0A4Q1HQJ2"/>
<protein>
    <recommendedName>
        <fullName evidence="1">D-glutamate cyclase-like C-terminal domain-containing protein</fullName>
    </recommendedName>
</protein>
<reference evidence="2 3" key="1">
    <citation type="journal article" date="2017" name="Int. J. Syst. Evol. Microbiol.">
        <title>Achromobacter aloeverae sp. nov., isolated from the root of Aloe vera (L.) Burm.f.</title>
        <authorList>
            <person name="Kuncharoen N."/>
            <person name="Muramatsu Y."/>
            <person name="Shibata C."/>
            <person name="Kamakura Y."/>
            <person name="Nakagawa Y."/>
            <person name="Tanasupawat S."/>
        </authorList>
    </citation>
    <scope>NUCLEOTIDE SEQUENCE [LARGE SCALE GENOMIC DNA]</scope>
    <source>
        <strain evidence="2 3">AVA-1</strain>
    </source>
</reference>
<accession>A0A4Q1HQJ2</accession>
<name>A0A4Q1HQJ2_9BURK</name>
<keyword evidence="3" id="KW-1185">Reference proteome</keyword>
<organism evidence="2 3">
    <name type="scientific">Achromobacter aloeverae</name>
    <dbReference type="NCBI Taxonomy" id="1750518"/>
    <lineage>
        <taxon>Bacteria</taxon>
        <taxon>Pseudomonadati</taxon>
        <taxon>Pseudomonadota</taxon>
        <taxon>Betaproteobacteria</taxon>
        <taxon>Burkholderiales</taxon>
        <taxon>Alcaligenaceae</taxon>
        <taxon>Achromobacter</taxon>
    </lineage>
</organism>
<gene>
    <name evidence="2" type="ORF">C7R54_00680</name>
</gene>
<feature type="domain" description="D-glutamate cyclase-like C-terminal" evidence="1">
    <location>
        <begin position="93"/>
        <end position="365"/>
    </location>
</feature>
<proteinExistence type="predicted"/>
<dbReference type="Gene3D" id="3.90.1640.20">
    <property type="entry name" value="TON_0340"/>
    <property type="match status" value="1"/>
</dbReference>